<dbReference type="PROSITE" id="PS50112">
    <property type="entry name" value="PAS"/>
    <property type="match status" value="1"/>
</dbReference>
<evidence type="ECO:0000313" key="4">
    <source>
        <dbReference type="EMBL" id="PZR08058.1"/>
    </source>
</evidence>
<dbReference type="PANTHER" id="PTHR44757:SF2">
    <property type="entry name" value="BIOFILM ARCHITECTURE MAINTENANCE PROTEIN MBAA"/>
    <property type="match status" value="1"/>
</dbReference>
<dbReference type="SUPFAM" id="SSF55073">
    <property type="entry name" value="Nucleotide cyclase"/>
    <property type="match status" value="1"/>
</dbReference>
<dbReference type="AlphaFoldDB" id="A0A2W5UGD7"/>
<dbReference type="Proteomes" id="UP000249061">
    <property type="component" value="Unassembled WGS sequence"/>
</dbReference>
<accession>A0A2W5UGD7</accession>
<proteinExistence type="predicted"/>
<dbReference type="SMART" id="SM00267">
    <property type="entry name" value="GGDEF"/>
    <property type="match status" value="1"/>
</dbReference>
<dbReference type="InterPro" id="IPR035965">
    <property type="entry name" value="PAS-like_dom_sf"/>
</dbReference>
<feature type="domain" description="PAS" evidence="1">
    <location>
        <begin position="19"/>
        <end position="57"/>
    </location>
</feature>
<comment type="caution">
    <text evidence="4">The sequence shown here is derived from an EMBL/GenBank/DDBJ whole genome shotgun (WGS) entry which is preliminary data.</text>
</comment>
<evidence type="ECO:0000259" key="1">
    <source>
        <dbReference type="PROSITE" id="PS50112"/>
    </source>
</evidence>
<dbReference type="CDD" id="cd00130">
    <property type="entry name" value="PAS"/>
    <property type="match status" value="1"/>
</dbReference>
<dbReference type="PANTHER" id="PTHR44757">
    <property type="entry name" value="DIGUANYLATE CYCLASE DGCP"/>
    <property type="match status" value="1"/>
</dbReference>
<name>A0A2W5UGD7_9BACT</name>
<dbReference type="Gene3D" id="3.30.70.270">
    <property type="match status" value="1"/>
</dbReference>
<dbReference type="Pfam" id="PF00989">
    <property type="entry name" value="PAS"/>
    <property type="match status" value="1"/>
</dbReference>
<dbReference type="PROSITE" id="PS50887">
    <property type="entry name" value="GGDEF"/>
    <property type="match status" value="1"/>
</dbReference>
<gene>
    <name evidence="4" type="ORF">DI536_25830</name>
</gene>
<dbReference type="Gene3D" id="3.30.450.20">
    <property type="entry name" value="PAS domain"/>
    <property type="match status" value="1"/>
</dbReference>
<feature type="domain" description="PAC" evidence="2">
    <location>
        <begin position="90"/>
        <end position="140"/>
    </location>
</feature>
<dbReference type="Pfam" id="PF00990">
    <property type="entry name" value="GGDEF"/>
    <property type="match status" value="1"/>
</dbReference>
<protein>
    <recommendedName>
        <fullName evidence="6">PAS domain S-box-containing protein/diguanylate cyclase (GGDEF)-like protein</fullName>
    </recommendedName>
</protein>
<dbReference type="SMART" id="SM00091">
    <property type="entry name" value="PAS"/>
    <property type="match status" value="1"/>
</dbReference>
<dbReference type="SUPFAM" id="SSF55785">
    <property type="entry name" value="PYP-like sensor domain (PAS domain)"/>
    <property type="match status" value="1"/>
</dbReference>
<sequence length="293" mass="31776">MRMAFGGKHMEFDQFANALLEAAPDAVIVADEKGRIVLVNAQTERLLGYGREALKGRPVETLVPTGSRDAHVRWRAQYTGTPVRRQMGRHSLEVCALRRDGTEVPVEITLAPVTIGGGAFTIAVMRDLTDRRRLEDRLLFLSTHDALTGLANRSAFDEALARLDERGPHPVGVVMVDLDGLKRVNDEGGHAAGDALLRRTATVLRSTFRESDLVARIGGDEFAVLAAGRDASVVQTLATRLEEAVAMHNRDFVGVPLALSIGVAIADPGVPLSTAVQDADARMYSMKRAHRGR</sequence>
<dbReference type="InterPro" id="IPR052155">
    <property type="entry name" value="Biofilm_reg_signaling"/>
</dbReference>
<dbReference type="InterPro" id="IPR043128">
    <property type="entry name" value="Rev_trsase/Diguanyl_cyclase"/>
</dbReference>
<evidence type="ECO:0008006" key="6">
    <source>
        <dbReference type="Google" id="ProtNLM"/>
    </source>
</evidence>
<evidence type="ECO:0000313" key="5">
    <source>
        <dbReference type="Proteomes" id="UP000249061"/>
    </source>
</evidence>
<dbReference type="NCBIfam" id="TIGR00254">
    <property type="entry name" value="GGDEF"/>
    <property type="match status" value="1"/>
</dbReference>
<dbReference type="NCBIfam" id="TIGR00229">
    <property type="entry name" value="sensory_box"/>
    <property type="match status" value="1"/>
</dbReference>
<dbReference type="GO" id="GO:0006355">
    <property type="term" value="P:regulation of DNA-templated transcription"/>
    <property type="evidence" value="ECO:0007669"/>
    <property type="project" value="InterPro"/>
</dbReference>
<dbReference type="CDD" id="cd01949">
    <property type="entry name" value="GGDEF"/>
    <property type="match status" value="1"/>
</dbReference>
<dbReference type="InterPro" id="IPR029787">
    <property type="entry name" value="Nucleotide_cyclase"/>
</dbReference>
<dbReference type="EMBL" id="QFQP01000027">
    <property type="protein sequence ID" value="PZR08058.1"/>
    <property type="molecule type" value="Genomic_DNA"/>
</dbReference>
<evidence type="ECO:0000259" key="2">
    <source>
        <dbReference type="PROSITE" id="PS50113"/>
    </source>
</evidence>
<dbReference type="InterPro" id="IPR000014">
    <property type="entry name" value="PAS"/>
</dbReference>
<dbReference type="PROSITE" id="PS50113">
    <property type="entry name" value="PAC"/>
    <property type="match status" value="1"/>
</dbReference>
<organism evidence="4 5">
    <name type="scientific">Archangium gephyra</name>
    <dbReference type="NCBI Taxonomy" id="48"/>
    <lineage>
        <taxon>Bacteria</taxon>
        <taxon>Pseudomonadati</taxon>
        <taxon>Myxococcota</taxon>
        <taxon>Myxococcia</taxon>
        <taxon>Myxococcales</taxon>
        <taxon>Cystobacterineae</taxon>
        <taxon>Archangiaceae</taxon>
        <taxon>Archangium</taxon>
    </lineage>
</organism>
<dbReference type="InterPro" id="IPR013767">
    <property type="entry name" value="PAS_fold"/>
</dbReference>
<evidence type="ECO:0000259" key="3">
    <source>
        <dbReference type="PROSITE" id="PS50887"/>
    </source>
</evidence>
<dbReference type="InterPro" id="IPR000700">
    <property type="entry name" value="PAS-assoc_C"/>
</dbReference>
<dbReference type="InterPro" id="IPR000160">
    <property type="entry name" value="GGDEF_dom"/>
</dbReference>
<feature type="domain" description="GGDEF" evidence="3">
    <location>
        <begin position="169"/>
        <end position="293"/>
    </location>
</feature>
<reference evidence="4 5" key="1">
    <citation type="submission" date="2017-08" db="EMBL/GenBank/DDBJ databases">
        <title>Infants hospitalized years apart are colonized by the same room-sourced microbial strains.</title>
        <authorList>
            <person name="Brooks B."/>
            <person name="Olm M.R."/>
            <person name="Firek B.A."/>
            <person name="Baker R."/>
            <person name="Thomas B.C."/>
            <person name="Morowitz M.J."/>
            <person name="Banfield J.F."/>
        </authorList>
    </citation>
    <scope>NUCLEOTIDE SEQUENCE [LARGE SCALE GENOMIC DNA]</scope>
    <source>
        <strain evidence="4">S2_003_000_R2_14</strain>
    </source>
</reference>